<feature type="signal peptide" evidence="2">
    <location>
        <begin position="1"/>
        <end position="24"/>
    </location>
</feature>
<dbReference type="Pfam" id="PF04536">
    <property type="entry name" value="TPM_phosphatase"/>
    <property type="match status" value="1"/>
</dbReference>
<dbReference type="Gene3D" id="3.10.310.50">
    <property type="match status" value="1"/>
</dbReference>
<evidence type="ECO:0000256" key="1">
    <source>
        <dbReference type="SAM" id="Phobius"/>
    </source>
</evidence>
<dbReference type="InterPro" id="IPR007621">
    <property type="entry name" value="TPM_dom"/>
</dbReference>
<protein>
    <submittedName>
        <fullName evidence="4">TPM domain-containing protein</fullName>
    </submittedName>
</protein>
<proteinExistence type="predicted"/>
<dbReference type="OrthoDB" id="9806054at2"/>
<evidence type="ECO:0000313" key="5">
    <source>
        <dbReference type="EMBL" id="TRW27061.1"/>
    </source>
</evidence>
<accession>A0A371IJI1</accession>
<reference evidence="4 6" key="1">
    <citation type="journal article" date="2016" name="Genome Announc.">
        <title>Draft Genome Sequence of Criibacterium bergeronii gen. nov., sp. nov., Strain CCRI-22567T, Isolated from a Vaginal Sample from a Woman with Bacterial Vaginosis.</title>
        <authorList>
            <person name="Maheux A.F."/>
            <person name="Berube E."/>
            <person name="Boudreau D.K."/>
            <person name="Raymond F."/>
            <person name="Corbeil J."/>
            <person name="Roy P.H."/>
            <person name="Boissinot M."/>
            <person name="Omar R.F."/>
        </authorList>
    </citation>
    <scope>NUCLEOTIDE SEQUENCE [LARGE SCALE GENOMIC DNA]</scope>
    <source>
        <strain evidence="4 6">CCRI-22567</strain>
    </source>
</reference>
<reference evidence="4" key="2">
    <citation type="submission" date="2018-07" db="EMBL/GenBank/DDBJ databases">
        <authorList>
            <person name="Quirk P.G."/>
            <person name="Krulwich T.A."/>
        </authorList>
    </citation>
    <scope>NUCLEOTIDE SEQUENCE</scope>
    <source>
        <strain evidence="4">CCRI-22567</strain>
    </source>
</reference>
<evidence type="ECO:0000313" key="6">
    <source>
        <dbReference type="Proteomes" id="UP000093352"/>
    </source>
</evidence>
<dbReference type="Proteomes" id="UP000319424">
    <property type="component" value="Unassembled WGS sequence"/>
</dbReference>
<gene>
    <name evidence="4" type="ORF">BBG48_008845</name>
    <name evidence="5" type="ORF">FL857_04955</name>
</gene>
<keyword evidence="1" id="KW-1133">Transmembrane helix</keyword>
<keyword evidence="6" id="KW-1185">Reference proteome</keyword>
<dbReference type="EMBL" id="VJXW01000005">
    <property type="protein sequence ID" value="TRW27061.1"/>
    <property type="molecule type" value="Genomic_DNA"/>
</dbReference>
<evidence type="ECO:0000256" key="2">
    <source>
        <dbReference type="SAM" id="SignalP"/>
    </source>
</evidence>
<organism evidence="4 6">
    <name type="scientific">Criibacterium bergeronii</name>
    <dbReference type="NCBI Taxonomy" id="1871336"/>
    <lineage>
        <taxon>Bacteria</taxon>
        <taxon>Bacillati</taxon>
        <taxon>Bacillota</taxon>
        <taxon>Clostridia</taxon>
        <taxon>Peptostreptococcales</taxon>
        <taxon>Filifactoraceae</taxon>
        <taxon>Criibacterium</taxon>
    </lineage>
</organism>
<evidence type="ECO:0000313" key="7">
    <source>
        <dbReference type="Proteomes" id="UP000319424"/>
    </source>
</evidence>
<dbReference type="EMBL" id="MBEW02000024">
    <property type="protein sequence ID" value="RDY20648.1"/>
    <property type="molecule type" value="Genomic_DNA"/>
</dbReference>
<dbReference type="Proteomes" id="UP000093352">
    <property type="component" value="Unassembled WGS sequence"/>
</dbReference>
<evidence type="ECO:0000259" key="3">
    <source>
        <dbReference type="Pfam" id="PF04536"/>
    </source>
</evidence>
<feature type="domain" description="TPM" evidence="3">
    <location>
        <begin position="32"/>
        <end position="145"/>
    </location>
</feature>
<dbReference type="STRING" id="1871336.BBG48_09420"/>
<keyword evidence="2" id="KW-0732">Signal</keyword>
<feature type="transmembrane region" description="Helical" evidence="1">
    <location>
        <begin position="170"/>
        <end position="192"/>
    </location>
</feature>
<evidence type="ECO:0000313" key="4">
    <source>
        <dbReference type="EMBL" id="RDY20648.1"/>
    </source>
</evidence>
<sequence>MKIKIRYFTFLVLAIFCFSSPSFAIQENAPLVVDNADLLSNSEEYELSQKLSEISAKTGVMVVIDTEYYIGGKSPRDFADDLSDSRGYTDSVILLLSMAERDWYISTTGFGIIAITDAGRKYIADKFVPYLSDGDYYSGFDKFATLTDEFLAQAKTGRAYDKGHLPKGSFPFLAIPVALLLGAVAGGGRVFAAKSQLKSVARQKAASSYERKNSRKLTDARDVFLYRNISAVPIPVEKNNTFGCGGGSLTHMSSGGVIHGGGGGKF</sequence>
<dbReference type="RefSeq" id="WP_068913071.1">
    <property type="nucleotide sequence ID" value="NZ_MBEW02000024.1"/>
</dbReference>
<comment type="caution">
    <text evidence="4">The sequence shown here is derived from an EMBL/GenBank/DDBJ whole genome shotgun (WGS) entry which is preliminary data.</text>
</comment>
<name>A0A371IJI1_9FIRM</name>
<keyword evidence="1" id="KW-0812">Transmembrane</keyword>
<keyword evidence="1" id="KW-0472">Membrane</keyword>
<feature type="chain" id="PRO_5033356207" evidence="2">
    <location>
        <begin position="25"/>
        <end position="266"/>
    </location>
</feature>
<dbReference type="AlphaFoldDB" id="A0A371IJI1"/>
<reference evidence="5 7" key="3">
    <citation type="submission" date="2019-07" db="EMBL/GenBank/DDBJ databases">
        <title>Criibacterium bergeronii gen. nov., sp. nov. isolated from human clinical samples.</title>
        <authorList>
            <person name="Maheux A.F."/>
            <person name="Boudreau D.K."/>
            <person name="Berube E."/>
            <person name="Brodeur S."/>
            <person name="Bernard K.A."/>
            <person name="Abed J.Y."/>
            <person name="Ducrey E."/>
            <person name="Guay E.F."/>
            <person name="Raymond F."/>
            <person name="Corbeil J."/>
            <person name="Domingo M.-C."/>
            <person name="Roy P.H."/>
            <person name="Boissinot M."/>
            <person name="Tocheva E.I."/>
            <person name="Omar R.F."/>
        </authorList>
    </citation>
    <scope>NUCLEOTIDE SEQUENCE [LARGE SCALE GENOMIC DNA]</scope>
    <source>
        <strain evidence="5 7">CCRI-24246</strain>
    </source>
</reference>